<name>A0A4C1XJB8_EUMVA</name>
<proteinExistence type="predicted"/>
<evidence type="ECO:0000256" key="1">
    <source>
        <dbReference type="SAM" id="MobiDB-lite"/>
    </source>
</evidence>
<organism evidence="2 3">
    <name type="scientific">Eumeta variegata</name>
    <name type="common">Bagworm moth</name>
    <name type="synonym">Eumeta japonica</name>
    <dbReference type="NCBI Taxonomy" id="151549"/>
    <lineage>
        <taxon>Eukaryota</taxon>
        <taxon>Metazoa</taxon>
        <taxon>Ecdysozoa</taxon>
        <taxon>Arthropoda</taxon>
        <taxon>Hexapoda</taxon>
        <taxon>Insecta</taxon>
        <taxon>Pterygota</taxon>
        <taxon>Neoptera</taxon>
        <taxon>Endopterygota</taxon>
        <taxon>Lepidoptera</taxon>
        <taxon>Glossata</taxon>
        <taxon>Ditrysia</taxon>
        <taxon>Tineoidea</taxon>
        <taxon>Psychidae</taxon>
        <taxon>Oiketicinae</taxon>
        <taxon>Eumeta</taxon>
    </lineage>
</organism>
<feature type="region of interest" description="Disordered" evidence="1">
    <location>
        <begin position="134"/>
        <end position="156"/>
    </location>
</feature>
<dbReference type="Proteomes" id="UP000299102">
    <property type="component" value="Unassembled WGS sequence"/>
</dbReference>
<keyword evidence="3" id="KW-1185">Reference proteome</keyword>
<comment type="caution">
    <text evidence="2">The sequence shown here is derived from an EMBL/GenBank/DDBJ whole genome shotgun (WGS) entry which is preliminary data.</text>
</comment>
<accession>A0A4C1XJB8</accession>
<evidence type="ECO:0000313" key="2">
    <source>
        <dbReference type="EMBL" id="GBP62367.1"/>
    </source>
</evidence>
<gene>
    <name evidence="2" type="ORF">EVAR_47252_1</name>
</gene>
<sequence length="156" mass="16982">MENCDNDDRRIAAPLLSRRLCAPHTSHTGAARPCATYKSANAGAVRSSRDATNMNFAMRSGSHYGRFFATTPTATSSYRHKAPFVGLLIPTSSFTSAYTHDFIITKLSTDSSSHGPRTNLNPRNFGRLPIKAEVVPPRATPPPHRPPELSHSVHTA</sequence>
<evidence type="ECO:0000313" key="3">
    <source>
        <dbReference type="Proteomes" id="UP000299102"/>
    </source>
</evidence>
<protein>
    <submittedName>
        <fullName evidence="2">Uncharacterized protein</fullName>
    </submittedName>
</protein>
<reference evidence="2 3" key="1">
    <citation type="journal article" date="2019" name="Commun. Biol.">
        <title>The bagworm genome reveals a unique fibroin gene that provides high tensile strength.</title>
        <authorList>
            <person name="Kono N."/>
            <person name="Nakamura H."/>
            <person name="Ohtoshi R."/>
            <person name="Tomita M."/>
            <person name="Numata K."/>
            <person name="Arakawa K."/>
        </authorList>
    </citation>
    <scope>NUCLEOTIDE SEQUENCE [LARGE SCALE GENOMIC DNA]</scope>
</reference>
<dbReference type="AlphaFoldDB" id="A0A4C1XJB8"/>
<dbReference type="EMBL" id="BGZK01000840">
    <property type="protein sequence ID" value="GBP62367.1"/>
    <property type="molecule type" value="Genomic_DNA"/>
</dbReference>